<evidence type="ECO:0000313" key="2">
    <source>
        <dbReference type="EMBL" id="KAG7173707.1"/>
    </source>
</evidence>
<gene>
    <name evidence="2" type="primary">tc1a-L49</name>
    <name evidence="2" type="ORF">Hamer_G017996</name>
</gene>
<evidence type="ECO:0000313" key="3">
    <source>
        <dbReference type="Proteomes" id="UP000747542"/>
    </source>
</evidence>
<feature type="domain" description="Transposase Tc1-like" evidence="1">
    <location>
        <begin position="73"/>
        <end position="136"/>
    </location>
</feature>
<proteinExistence type="predicted"/>
<dbReference type="GO" id="GO:0015074">
    <property type="term" value="P:DNA integration"/>
    <property type="evidence" value="ECO:0007669"/>
    <property type="project" value="InterPro"/>
</dbReference>
<reference evidence="2" key="1">
    <citation type="journal article" date="2021" name="Sci. Adv.">
        <title>The American lobster genome reveals insights on longevity, neural, and immune adaptations.</title>
        <authorList>
            <person name="Polinski J.M."/>
            <person name="Zimin A.V."/>
            <person name="Clark K.F."/>
            <person name="Kohn A.B."/>
            <person name="Sadowski N."/>
            <person name="Timp W."/>
            <person name="Ptitsyn A."/>
            <person name="Khanna P."/>
            <person name="Romanova D.Y."/>
            <person name="Williams P."/>
            <person name="Greenwood S.J."/>
            <person name="Moroz L.L."/>
            <person name="Walt D.R."/>
            <person name="Bodnar A.G."/>
        </authorList>
    </citation>
    <scope>NUCLEOTIDE SEQUENCE</scope>
    <source>
        <strain evidence="2">GMGI-L3</strain>
    </source>
</reference>
<dbReference type="GO" id="GO:0006313">
    <property type="term" value="P:DNA transposition"/>
    <property type="evidence" value="ECO:0007669"/>
    <property type="project" value="InterPro"/>
</dbReference>
<comment type="caution">
    <text evidence="2">The sequence shown here is derived from an EMBL/GenBank/DDBJ whole genome shotgun (WGS) entry which is preliminary data.</text>
</comment>
<dbReference type="Pfam" id="PF01498">
    <property type="entry name" value="HTH_Tnp_Tc3_2"/>
    <property type="match status" value="1"/>
</dbReference>
<name>A0A8J5N5I7_HOMAM</name>
<keyword evidence="3" id="KW-1185">Reference proteome</keyword>
<dbReference type="GO" id="GO:0003677">
    <property type="term" value="F:DNA binding"/>
    <property type="evidence" value="ECO:0007669"/>
    <property type="project" value="InterPro"/>
</dbReference>
<dbReference type="Gene3D" id="3.30.420.10">
    <property type="entry name" value="Ribonuclease H-like superfamily/Ribonuclease H"/>
    <property type="match status" value="1"/>
</dbReference>
<sequence length="197" mass="23026">ITSVTTNTTQQRLTTRGQIIALREEGLICHRRTTCCFDFNCEEVMSVCHSINGIPSYDTGDQKTLLCLFSERRPRPRLTTRDEDAAIREALHLDICAQTVRSHLHEAVIQNRVPAIKERLTYQHRNGRLQFAQQYVGEDLEFWSRVVFTDEKTFASTNHGKIHLWRPNRMRYNRAHIYEVARSGHVTLNMWGYISQH</sequence>
<protein>
    <submittedName>
        <fullName evidence="2">Putative Transposable element Tc1 transposase-like 49</fullName>
    </submittedName>
</protein>
<organism evidence="2 3">
    <name type="scientific">Homarus americanus</name>
    <name type="common">American lobster</name>
    <dbReference type="NCBI Taxonomy" id="6706"/>
    <lineage>
        <taxon>Eukaryota</taxon>
        <taxon>Metazoa</taxon>
        <taxon>Ecdysozoa</taxon>
        <taxon>Arthropoda</taxon>
        <taxon>Crustacea</taxon>
        <taxon>Multicrustacea</taxon>
        <taxon>Malacostraca</taxon>
        <taxon>Eumalacostraca</taxon>
        <taxon>Eucarida</taxon>
        <taxon>Decapoda</taxon>
        <taxon>Pleocyemata</taxon>
        <taxon>Astacidea</taxon>
        <taxon>Nephropoidea</taxon>
        <taxon>Nephropidae</taxon>
        <taxon>Homarus</taxon>
    </lineage>
</organism>
<dbReference type="EMBL" id="JAHLQT010009070">
    <property type="protein sequence ID" value="KAG7173707.1"/>
    <property type="molecule type" value="Genomic_DNA"/>
</dbReference>
<evidence type="ECO:0000259" key="1">
    <source>
        <dbReference type="Pfam" id="PF01498"/>
    </source>
</evidence>
<feature type="non-terminal residue" evidence="2">
    <location>
        <position position="197"/>
    </location>
</feature>
<dbReference type="InterPro" id="IPR036397">
    <property type="entry name" value="RNaseH_sf"/>
</dbReference>
<dbReference type="InterPro" id="IPR002492">
    <property type="entry name" value="Transposase_Tc1-like"/>
</dbReference>
<accession>A0A8J5N5I7</accession>
<dbReference type="Proteomes" id="UP000747542">
    <property type="component" value="Unassembled WGS sequence"/>
</dbReference>
<feature type="non-terminal residue" evidence="2">
    <location>
        <position position="1"/>
    </location>
</feature>
<dbReference type="AlphaFoldDB" id="A0A8J5N5I7"/>